<dbReference type="OrthoDB" id="2020743at2759"/>
<feature type="compositionally biased region" description="Basic and acidic residues" evidence="2">
    <location>
        <begin position="195"/>
        <end position="209"/>
    </location>
</feature>
<evidence type="ECO:0000313" key="3">
    <source>
        <dbReference type="EMBL" id="KAB1200732.1"/>
    </source>
</evidence>
<accession>A0A6A1UKG4</accession>
<evidence type="ECO:0000313" key="4">
    <source>
        <dbReference type="Proteomes" id="UP000516437"/>
    </source>
</evidence>
<evidence type="ECO:0000256" key="2">
    <source>
        <dbReference type="SAM" id="MobiDB-lite"/>
    </source>
</evidence>
<organism evidence="3 4">
    <name type="scientific">Morella rubra</name>
    <name type="common">Chinese bayberry</name>
    <dbReference type="NCBI Taxonomy" id="262757"/>
    <lineage>
        <taxon>Eukaryota</taxon>
        <taxon>Viridiplantae</taxon>
        <taxon>Streptophyta</taxon>
        <taxon>Embryophyta</taxon>
        <taxon>Tracheophyta</taxon>
        <taxon>Spermatophyta</taxon>
        <taxon>Magnoliopsida</taxon>
        <taxon>eudicotyledons</taxon>
        <taxon>Gunneridae</taxon>
        <taxon>Pentapetalae</taxon>
        <taxon>rosids</taxon>
        <taxon>fabids</taxon>
        <taxon>Fagales</taxon>
        <taxon>Myricaceae</taxon>
        <taxon>Morella</taxon>
    </lineage>
</organism>
<protein>
    <submittedName>
        <fullName evidence="3">Uncharacterized protein</fullName>
    </submittedName>
</protein>
<comment type="caution">
    <text evidence="3">The sequence shown here is derived from an EMBL/GenBank/DDBJ whole genome shotgun (WGS) entry which is preliminary data.</text>
</comment>
<feature type="region of interest" description="Disordered" evidence="2">
    <location>
        <begin position="226"/>
        <end position="245"/>
    </location>
</feature>
<dbReference type="Proteomes" id="UP000516437">
    <property type="component" value="Unassembled WGS sequence"/>
</dbReference>
<feature type="compositionally biased region" description="Low complexity" evidence="2">
    <location>
        <begin position="699"/>
        <end position="710"/>
    </location>
</feature>
<dbReference type="AlphaFoldDB" id="A0A6A1UKG4"/>
<feature type="region of interest" description="Disordered" evidence="2">
    <location>
        <begin position="153"/>
        <end position="216"/>
    </location>
</feature>
<feature type="compositionally biased region" description="Acidic residues" evidence="2">
    <location>
        <begin position="155"/>
        <end position="177"/>
    </location>
</feature>
<feature type="region of interest" description="Disordered" evidence="2">
    <location>
        <begin position="520"/>
        <end position="567"/>
    </location>
</feature>
<dbReference type="EMBL" id="RXIC02000130">
    <property type="protein sequence ID" value="KAB1200732.1"/>
    <property type="molecule type" value="Genomic_DNA"/>
</dbReference>
<evidence type="ECO:0000256" key="1">
    <source>
        <dbReference type="SAM" id="Coils"/>
    </source>
</evidence>
<reference evidence="3 4" key="1">
    <citation type="journal article" date="2019" name="Plant Biotechnol. J.">
        <title>The red bayberry genome and genetic basis of sex determination.</title>
        <authorList>
            <person name="Jia H.M."/>
            <person name="Jia H.J."/>
            <person name="Cai Q.L."/>
            <person name="Wang Y."/>
            <person name="Zhao H.B."/>
            <person name="Yang W.F."/>
            <person name="Wang G.Y."/>
            <person name="Li Y.H."/>
            <person name="Zhan D.L."/>
            <person name="Shen Y.T."/>
            <person name="Niu Q.F."/>
            <person name="Chang L."/>
            <person name="Qiu J."/>
            <person name="Zhao L."/>
            <person name="Xie H.B."/>
            <person name="Fu W.Y."/>
            <person name="Jin J."/>
            <person name="Li X.W."/>
            <person name="Jiao Y."/>
            <person name="Zhou C.C."/>
            <person name="Tu T."/>
            <person name="Chai C.Y."/>
            <person name="Gao J.L."/>
            <person name="Fan L.J."/>
            <person name="van de Weg E."/>
            <person name="Wang J.Y."/>
            <person name="Gao Z.S."/>
        </authorList>
    </citation>
    <scope>NUCLEOTIDE SEQUENCE [LARGE SCALE GENOMIC DNA]</scope>
    <source>
        <tissue evidence="3">Leaves</tissue>
    </source>
</reference>
<gene>
    <name evidence="3" type="ORF">CJ030_MR0G006486</name>
</gene>
<feature type="compositionally biased region" description="Basic residues" evidence="2">
    <location>
        <begin position="526"/>
        <end position="535"/>
    </location>
</feature>
<sequence>MVELQSCAAGLVNASALCDIEQEVNREGVSTVIAELTADLQRERRKNAELLERISILEAQIQERNKESLPTDGPGSCPIAIERSLKQLKRQKIKTTGDAGDQIGNICKSGAASQKVHYPRCLPPKDARTEERLVSWMSMDESPFLHYEKLKDGDSTVDFDDTDDSDDADDYQEEENINGDHRVGDVDETATTANELKEYPHEGPDEESRMPCLESTSPRLSILSQETTYQNESDRPPDTQPDYNNRELEKLDTKEAQNIGGHKAQSEFLSFDKEVCGTVPGRLSLHKKPPKVAFCPKEVKKIIESDILLQRNAQSHTIRKIIVFASLGIRHGCEDMYELDFNHFSILRKGEPYVSPNDPGEHVLYENPGVRRKVFYCNRQNPTLCPGQILEEEKAMRPSDASCPSCLFLCIKYGGRTRNLPQNEYVRQRMGRNKLKSFGPLMCQIAMLVRVRTGSFFFKALGITLLFMAGFPNDQVRRETKYRNLDLLQKYYRTDEDAEGEELFLPQLVTCDTASRGSQQLTGKKISIKSRRRKQTSSNSKPNNLQNSTGQKSSPSNTAPPTQFGLMGYTSAHTRTMEALQSMPSHTSVDPRPTSNPVLPITATNVSYRNQAPYHVFQQQPANAFLPMVYWPPPNTFPPRPGPYPPAYGFQSFPSTASFTSILQQPYYSHPSSCPFTPKTVVDTMENNVALQEDDSDSDSSSSSTDTKEH</sequence>
<feature type="region of interest" description="Disordered" evidence="2">
    <location>
        <begin position="685"/>
        <end position="710"/>
    </location>
</feature>
<proteinExistence type="predicted"/>
<keyword evidence="1" id="KW-0175">Coiled coil</keyword>
<feature type="compositionally biased region" description="Polar residues" evidence="2">
    <location>
        <begin position="536"/>
        <end position="561"/>
    </location>
</feature>
<name>A0A6A1UKG4_9ROSI</name>
<keyword evidence="4" id="KW-1185">Reference proteome</keyword>
<feature type="coiled-coil region" evidence="1">
    <location>
        <begin position="33"/>
        <end position="67"/>
    </location>
</feature>